<feature type="region of interest" description="Disordered" evidence="1">
    <location>
        <begin position="1"/>
        <end position="61"/>
    </location>
</feature>
<dbReference type="AlphaFoldDB" id="A0A8H5FQS7"/>
<accession>A0A8H5FQS7</accession>
<evidence type="ECO:0000313" key="3">
    <source>
        <dbReference type="Proteomes" id="UP000559256"/>
    </source>
</evidence>
<feature type="compositionally biased region" description="Polar residues" evidence="1">
    <location>
        <begin position="37"/>
        <end position="61"/>
    </location>
</feature>
<name>A0A8H5FQS7_9AGAR</name>
<proteinExistence type="predicted"/>
<feature type="compositionally biased region" description="Low complexity" evidence="1">
    <location>
        <begin position="110"/>
        <end position="136"/>
    </location>
</feature>
<evidence type="ECO:0000256" key="1">
    <source>
        <dbReference type="SAM" id="MobiDB-lite"/>
    </source>
</evidence>
<feature type="compositionally biased region" description="Polar residues" evidence="1">
    <location>
        <begin position="1"/>
        <end position="15"/>
    </location>
</feature>
<keyword evidence="3" id="KW-1185">Reference proteome</keyword>
<protein>
    <submittedName>
        <fullName evidence="2">Uncharacterized protein</fullName>
    </submittedName>
</protein>
<dbReference type="EMBL" id="JAACJM010000109">
    <property type="protein sequence ID" value="KAF5345701.1"/>
    <property type="molecule type" value="Genomic_DNA"/>
</dbReference>
<organism evidence="2 3">
    <name type="scientific">Tetrapyrgos nigripes</name>
    <dbReference type="NCBI Taxonomy" id="182062"/>
    <lineage>
        <taxon>Eukaryota</taxon>
        <taxon>Fungi</taxon>
        <taxon>Dikarya</taxon>
        <taxon>Basidiomycota</taxon>
        <taxon>Agaricomycotina</taxon>
        <taxon>Agaricomycetes</taxon>
        <taxon>Agaricomycetidae</taxon>
        <taxon>Agaricales</taxon>
        <taxon>Marasmiineae</taxon>
        <taxon>Marasmiaceae</taxon>
        <taxon>Tetrapyrgos</taxon>
    </lineage>
</organism>
<gene>
    <name evidence="2" type="ORF">D9758_013048</name>
</gene>
<dbReference type="Proteomes" id="UP000559256">
    <property type="component" value="Unassembled WGS sequence"/>
</dbReference>
<reference evidence="2 3" key="1">
    <citation type="journal article" date="2020" name="ISME J.">
        <title>Uncovering the hidden diversity of litter-decomposition mechanisms in mushroom-forming fungi.</title>
        <authorList>
            <person name="Floudas D."/>
            <person name="Bentzer J."/>
            <person name="Ahren D."/>
            <person name="Johansson T."/>
            <person name="Persson P."/>
            <person name="Tunlid A."/>
        </authorList>
    </citation>
    <scope>NUCLEOTIDE SEQUENCE [LARGE SCALE GENOMIC DNA]</scope>
    <source>
        <strain evidence="2 3">CBS 291.85</strain>
    </source>
</reference>
<evidence type="ECO:0000313" key="2">
    <source>
        <dbReference type="EMBL" id="KAF5345701.1"/>
    </source>
</evidence>
<feature type="region of interest" description="Disordered" evidence="1">
    <location>
        <begin position="96"/>
        <end position="136"/>
    </location>
</feature>
<comment type="caution">
    <text evidence="2">The sequence shown here is derived from an EMBL/GenBank/DDBJ whole genome shotgun (WGS) entry which is preliminary data.</text>
</comment>
<sequence length="252" mass="27045">MSITQSVQSTVTPDRTSVEKPTKVSEKDMDDEGVAHRSTSPFQFPNRTYVTQSDPFKTISRSTSNLSSYLASWNGKKKVPSRKQLSDIGEAFFVPVPVPQAPQSDNSDTSEPSTLFSGPSSSSSSSPSSSPSVCASASTASLVPTEVCVDSDSDIQDHTVLTVKVVNWDDPEEANEELKRLGIKVRDYAYEPIDSPIIRRVGGTSDVEAEAEAAGEVAEEETKGLAGDVKELTSVTGEEIDREKSCGENTKS</sequence>
<feature type="compositionally biased region" description="Basic and acidic residues" evidence="1">
    <location>
        <begin position="16"/>
        <end position="27"/>
    </location>
</feature>